<gene>
    <name evidence="1" type="ORF">METZ01_LOCUS325733</name>
</gene>
<feature type="non-terminal residue" evidence="1">
    <location>
        <position position="163"/>
    </location>
</feature>
<name>A0A382PHK7_9ZZZZ</name>
<dbReference type="SUPFAM" id="SSF49899">
    <property type="entry name" value="Concanavalin A-like lectins/glucanases"/>
    <property type="match status" value="1"/>
</dbReference>
<reference evidence="1" key="1">
    <citation type="submission" date="2018-05" db="EMBL/GenBank/DDBJ databases">
        <authorList>
            <person name="Lanie J.A."/>
            <person name="Ng W.-L."/>
            <person name="Kazmierczak K.M."/>
            <person name="Andrzejewski T.M."/>
            <person name="Davidsen T.M."/>
            <person name="Wayne K.J."/>
            <person name="Tettelin H."/>
            <person name="Glass J.I."/>
            <person name="Rusch D."/>
            <person name="Podicherti R."/>
            <person name="Tsui H.-C.T."/>
            <person name="Winkler M.E."/>
        </authorList>
    </citation>
    <scope>NUCLEOTIDE SEQUENCE</scope>
</reference>
<organism evidence="1">
    <name type="scientific">marine metagenome</name>
    <dbReference type="NCBI Taxonomy" id="408172"/>
    <lineage>
        <taxon>unclassified sequences</taxon>
        <taxon>metagenomes</taxon>
        <taxon>ecological metagenomes</taxon>
    </lineage>
</organism>
<dbReference type="Gene3D" id="2.60.120.200">
    <property type="match status" value="1"/>
</dbReference>
<evidence type="ECO:0000313" key="1">
    <source>
        <dbReference type="EMBL" id="SVC72879.1"/>
    </source>
</evidence>
<dbReference type="AlphaFoldDB" id="A0A382PHK7"/>
<proteinExistence type="predicted"/>
<accession>A0A382PHK7</accession>
<dbReference type="InterPro" id="IPR013320">
    <property type="entry name" value="ConA-like_dom_sf"/>
</dbReference>
<sequence>MGIVHHPNVVTDGLIACWDAANRKSYPGAGTVWTDRAGGNDGTLTNGPTFSADNLGSIVFDGSNDYVADDDGEDYINGLTAATMEVWIKAAGTGNNDQIIETNSSWNDGSFTMRYDSAGHGGGGTNVIKVGFGGGGDAWSYVESSSGMQTTNWQHLVATWVGG</sequence>
<protein>
    <submittedName>
        <fullName evidence="1">Uncharacterized protein</fullName>
    </submittedName>
</protein>
<dbReference type="Pfam" id="PF13385">
    <property type="entry name" value="Laminin_G_3"/>
    <property type="match status" value="1"/>
</dbReference>
<dbReference type="EMBL" id="UINC01107477">
    <property type="protein sequence ID" value="SVC72879.1"/>
    <property type="molecule type" value="Genomic_DNA"/>
</dbReference>